<proteinExistence type="predicted"/>
<organism evidence="2 3">
    <name type="scientific">Halochromatium salexigens</name>
    <name type="common">Chromatium salexigens</name>
    <dbReference type="NCBI Taxonomy" id="49447"/>
    <lineage>
        <taxon>Bacteria</taxon>
        <taxon>Pseudomonadati</taxon>
        <taxon>Pseudomonadota</taxon>
        <taxon>Gammaproteobacteria</taxon>
        <taxon>Chromatiales</taxon>
        <taxon>Chromatiaceae</taxon>
        <taxon>Halochromatium</taxon>
    </lineage>
</organism>
<dbReference type="InterPro" id="IPR036520">
    <property type="entry name" value="UPF0759_sf"/>
</dbReference>
<dbReference type="PANTHER" id="PTHR30348">
    <property type="entry name" value="UNCHARACTERIZED PROTEIN YECE"/>
    <property type="match status" value="1"/>
</dbReference>
<protein>
    <recommendedName>
        <fullName evidence="4">DUF72 domain-containing protein</fullName>
    </recommendedName>
</protein>
<dbReference type="Pfam" id="PF01904">
    <property type="entry name" value="DUF72"/>
    <property type="match status" value="1"/>
</dbReference>
<gene>
    <name evidence="2" type="ORF">CCR82_16065</name>
</gene>
<reference evidence="2" key="2">
    <citation type="journal article" date="2020" name="Microorganisms">
        <title>Osmotic Adaptation and Compatible Solute Biosynthesis of Phototrophic Bacteria as Revealed from Genome Analyses.</title>
        <authorList>
            <person name="Imhoff J.F."/>
            <person name="Rahn T."/>
            <person name="Kunzel S."/>
            <person name="Keller A."/>
            <person name="Neulinger S.C."/>
        </authorList>
    </citation>
    <scope>NUCLEOTIDE SEQUENCE</scope>
    <source>
        <strain evidence="2">DSM 4395</strain>
    </source>
</reference>
<dbReference type="PANTHER" id="PTHR30348:SF4">
    <property type="entry name" value="DUF72 DOMAIN-CONTAINING PROTEIN"/>
    <property type="match status" value="1"/>
</dbReference>
<comment type="caution">
    <text evidence="2">The sequence shown here is derived from an EMBL/GenBank/DDBJ whole genome shotgun (WGS) entry which is preliminary data.</text>
</comment>
<keyword evidence="3" id="KW-1185">Reference proteome</keyword>
<dbReference type="Proteomes" id="UP001296967">
    <property type="component" value="Unassembled WGS sequence"/>
</dbReference>
<feature type="region of interest" description="Disordered" evidence="1">
    <location>
        <begin position="1"/>
        <end position="63"/>
    </location>
</feature>
<dbReference type="SUPFAM" id="SSF117396">
    <property type="entry name" value="TM1631-like"/>
    <property type="match status" value="1"/>
</dbReference>
<accession>A0AAJ0UI97</accession>
<sequence length="370" mass="40408">MRQLSLLDGLDLVDAPNPPDAPDGRDLIEQAANAAQNDERGVLAKVDRDPPPTDHEKPPTIPAATPTAEVQDLATALADTLNNGLYLGTSSWSFPGWSGLIYGAPTGKANLSRQGLPAYAQHPLLRSVGIDSGFYAPLDATRLRHWAEQVPAQFRFVVKAPALITDRYRRAARGRPIGPNPGFLDPEQATEVAVQPYQEALGSKAGVLLWQFPPMAGSDRIAPRRFAEALYRFLIRLPKGPVYAVELRDAALLTPDLAAALHHGGAVPGLALHPRLPPLTQQLELFSGSADDGPIVIRWLLRRNHRYAEARTHYAPFDRLCEPDPESRAQVARAVLKARAQRRSTFVIVNNKAEGSAPLTLVELARRLHQ</sequence>
<evidence type="ECO:0000256" key="1">
    <source>
        <dbReference type="SAM" id="MobiDB-lite"/>
    </source>
</evidence>
<reference evidence="2" key="1">
    <citation type="submission" date="2017-05" db="EMBL/GenBank/DDBJ databases">
        <authorList>
            <person name="Imhoff J.F."/>
            <person name="Rahn T."/>
            <person name="Kuenzel S."/>
            <person name="Neulinger S.C."/>
        </authorList>
    </citation>
    <scope>NUCLEOTIDE SEQUENCE</scope>
    <source>
        <strain evidence="2">DSM 4395</strain>
    </source>
</reference>
<evidence type="ECO:0000313" key="3">
    <source>
        <dbReference type="Proteomes" id="UP001296967"/>
    </source>
</evidence>
<name>A0AAJ0UI97_HALSE</name>
<dbReference type="AlphaFoldDB" id="A0AAJ0UI97"/>
<dbReference type="InterPro" id="IPR002763">
    <property type="entry name" value="DUF72"/>
</dbReference>
<dbReference type="Gene3D" id="3.20.20.410">
    <property type="entry name" value="Protein of unknown function UPF0759"/>
    <property type="match status" value="1"/>
</dbReference>
<dbReference type="RefSeq" id="WP_201246846.1">
    <property type="nucleotide sequence ID" value="NZ_NHSF01000074.1"/>
</dbReference>
<dbReference type="EMBL" id="NHSF01000074">
    <property type="protein sequence ID" value="MBK5932005.1"/>
    <property type="molecule type" value="Genomic_DNA"/>
</dbReference>
<feature type="compositionally biased region" description="Basic and acidic residues" evidence="1">
    <location>
        <begin position="37"/>
        <end position="58"/>
    </location>
</feature>
<evidence type="ECO:0008006" key="4">
    <source>
        <dbReference type="Google" id="ProtNLM"/>
    </source>
</evidence>
<evidence type="ECO:0000313" key="2">
    <source>
        <dbReference type="EMBL" id="MBK5932005.1"/>
    </source>
</evidence>